<dbReference type="EMBL" id="JBHSFP010000002">
    <property type="protein sequence ID" value="MFC4529885.1"/>
    <property type="molecule type" value="Genomic_DNA"/>
</dbReference>
<protein>
    <recommendedName>
        <fullName evidence="4">Calcium-binding protein</fullName>
    </recommendedName>
</protein>
<evidence type="ECO:0000313" key="2">
    <source>
        <dbReference type="EMBL" id="MFC4529885.1"/>
    </source>
</evidence>
<evidence type="ECO:0000313" key="3">
    <source>
        <dbReference type="Proteomes" id="UP001596004"/>
    </source>
</evidence>
<dbReference type="Proteomes" id="UP001596004">
    <property type="component" value="Unassembled WGS sequence"/>
</dbReference>
<feature type="signal peptide" evidence="1">
    <location>
        <begin position="1"/>
        <end position="27"/>
    </location>
</feature>
<keyword evidence="3" id="KW-1185">Reference proteome</keyword>
<reference evidence="3" key="1">
    <citation type="journal article" date="2019" name="Int. J. Syst. Evol. Microbiol.">
        <title>The Global Catalogue of Microorganisms (GCM) 10K type strain sequencing project: providing services to taxonomists for standard genome sequencing and annotation.</title>
        <authorList>
            <consortium name="The Broad Institute Genomics Platform"/>
            <consortium name="The Broad Institute Genome Sequencing Center for Infectious Disease"/>
            <person name="Wu L."/>
            <person name="Ma J."/>
        </authorList>
    </citation>
    <scope>NUCLEOTIDE SEQUENCE [LARGE SCALE GENOMIC DNA]</scope>
    <source>
        <strain evidence="3">CGMCC 4.7132</strain>
    </source>
</reference>
<accession>A0ABV9CAK0</accession>
<evidence type="ECO:0000256" key="1">
    <source>
        <dbReference type="SAM" id="SignalP"/>
    </source>
</evidence>
<proteinExistence type="predicted"/>
<comment type="caution">
    <text evidence="2">The sequence shown here is derived from an EMBL/GenBank/DDBJ whole genome shotgun (WGS) entry which is preliminary data.</text>
</comment>
<organism evidence="2 3">
    <name type="scientific">Sphaerisporangium dianthi</name>
    <dbReference type="NCBI Taxonomy" id="1436120"/>
    <lineage>
        <taxon>Bacteria</taxon>
        <taxon>Bacillati</taxon>
        <taxon>Actinomycetota</taxon>
        <taxon>Actinomycetes</taxon>
        <taxon>Streptosporangiales</taxon>
        <taxon>Streptosporangiaceae</taxon>
        <taxon>Sphaerisporangium</taxon>
    </lineage>
</organism>
<sequence>MRLRTRVAVVAAVVASSAGLLAAPAQAARLISTFAPSEAGGIFCHAVEDYFEARKAEAEGHPGDWYTCELTPARWELYER</sequence>
<dbReference type="RefSeq" id="WP_380836897.1">
    <property type="nucleotide sequence ID" value="NZ_JBHSFP010000002.1"/>
</dbReference>
<name>A0ABV9CAK0_9ACTN</name>
<feature type="chain" id="PRO_5047185461" description="Calcium-binding protein" evidence="1">
    <location>
        <begin position="28"/>
        <end position="80"/>
    </location>
</feature>
<gene>
    <name evidence="2" type="ORF">ACFO60_03835</name>
</gene>
<keyword evidence="1" id="KW-0732">Signal</keyword>
<evidence type="ECO:0008006" key="4">
    <source>
        <dbReference type="Google" id="ProtNLM"/>
    </source>
</evidence>